<name>A0A6B3VW60_9BACI</name>
<dbReference type="AlphaFoldDB" id="A0A6B3VW60"/>
<reference evidence="3 4" key="1">
    <citation type="submission" date="2020-02" db="EMBL/GenBank/DDBJ databases">
        <title>Bacillus aquiflavi sp. nov., isolated from yellow water of strong flavor Chinese baijiu in Yibin region of China.</title>
        <authorList>
            <person name="Xie J."/>
        </authorList>
    </citation>
    <scope>NUCLEOTIDE SEQUENCE [LARGE SCALE GENOMIC DNA]</scope>
    <source>
        <strain evidence="3 4">3H-10</strain>
    </source>
</reference>
<evidence type="ECO:0000313" key="2">
    <source>
        <dbReference type="EMBL" id="MBA4537210.1"/>
    </source>
</evidence>
<keyword evidence="4" id="KW-1185">Reference proteome</keyword>
<keyword evidence="1" id="KW-0472">Membrane</keyword>
<evidence type="ECO:0000313" key="5">
    <source>
        <dbReference type="Proteomes" id="UP000570010"/>
    </source>
</evidence>
<dbReference type="Proteomes" id="UP000472971">
    <property type="component" value="Unassembled WGS sequence"/>
</dbReference>
<keyword evidence="1" id="KW-0812">Transmembrane</keyword>
<evidence type="ECO:0000256" key="1">
    <source>
        <dbReference type="SAM" id="Phobius"/>
    </source>
</evidence>
<reference evidence="2 5" key="2">
    <citation type="submission" date="2020-07" db="EMBL/GenBank/DDBJ databases">
        <authorList>
            <person name="Feng H."/>
        </authorList>
    </citation>
    <scope>NUCLEOTIDE SEQUENCE [LARGE SCALE GENOMIC DNA]</scope>
    <source>
        <strain evidence="2">S-12</strain>
        <strain evidence="5">s-12</strain>
    </source>
</reference>
<organism evidence="3 4">
    <name type="scientific">Bacillus aquiflavi</name>
    <dbReference type="NCBI Taxonomy" id="2672567"/>
    <lineage>
        <taxon>Bacteria</taxon>
        <taxon>Bacillati</taxon>
        <taxon>Bacillota</taxon>
        <taxon>Bacilli</taxon>
        <taxon>Bacillales</taxon>
        <taxon>Bacillaceae</taxon>
        <taxon>Bacillus</taxon>
    </lineage>
</organism>
<comment type="caution">
    <text evidence="3">The sequence shown here is derived from an EMBL/GenBank/DDBJ whole genome shotgun (WGS) entry which is preliminary data.</text>
</comment>
<keyword evidence="1" id="KW-1133">Transmembrane helix</keyword>
<feature type="transmembrane region" description="Helical" evidence="1">
    <location>
        <begin position="45"/>
        <end position="62"/>
    </location>
</feature>
<dbReference type="EMBL" id="JAAIWN010000015">
    <property type="protein sequence ID" value="NEY81468.1"/>
    <property type="molecule type" value="Genomic_DNA"/>
</dbReference>
<accession>A0A6B3VW60</accession>
<dbReference type="Proteomes" id="UP000570010">
    <property type="component" value="Unassembled WGS sequence"/>
</dbReference>
<dbReference type="RefSeq" id="WP_163241860.1">
    <property type="nucleotide sequence ID" value="NZ_CP082780.1"/>
</dbReference>
<dbReference type="EMBL" id="JACEIO010000017">
    <property type="protein sequence ID" value="MBA4537210.1"/>
    <property type="molecule type" value="Genomic_DNA"/>
</dbReference>
<sequence>MRKKFNPYTFPPWLKNIRNVTAQFIIPFSIFQGIRTLLLPTTFDVLFLTILIALAVAFHYEWI</sequence>
<evidence type="ECO:0000313" key="4">
    <source>
        <dbReference type="Proteomes" id="UP000472971"/>
    </source>
</evidence>
<evidence type="ECO:0000313" key="3">
    <source>
        <dbReference type="EMBL" id="NEY81468.1"/>
    </source>
</evidence>
<gene>
    <name evidence="3" type="ORF">G4D64_08050</name>
    <name evidence="2" type="ORF">H1Z61_08650</name>
</gene>
<proteinExistence type="predicted"/>
<protein>
    <submittedName>
        <fullName evidence="3">Uncharacterized protein</fullName>
    </submittedName>
</protein>